<evidence type="ECO:0000313" key="2">
    <source>
        <dbReference type="EMBL" id="ORY75991.1"/>
    </source>
</evidence>
<gene>
    <name evidence="2" type="ORF">BCR35DRAFT_353508</name>
</gene>
<dbReference type="Proteomes" id="UP000193467">
    <property type="component" value="Unassembled WGS sequence"/>
</dbReference>
<evidence type="ECO:0000256" key="1">
    <source>
        <dbReference type="SAM" id="MobiDB-lite"/>
    </source>
</evidence>
<dbReference type="AlphaFoldDB" id="A0A1Y2EWK6"/>
<comment type="caution">
    <text evidence="2">The sequence shown here is derived from an EMBL/GenBank/DDBJ whole genome shotgun (WGS) entry which is preliminary data.</text>
</comment>
<dbReference type="InParanoid" id="A0A1Y2EWK6"/>
<accession>A0A1Y2EWK6</accession>
<dbReference type="EMBL" id="MCGR01000036">
    <property type="protein sequence ID" value="ORY75991.1"/>
    <property type="molecule type" value="Genomic_DNA"/>
</dbReference>
<sequence>MVPPLPLEIVQQIIAAPATLENLIHRPTLLPSLALVHRSWTPFVRILLRTTMYVEDPKDDLLQTTFTLPFSTQLTSLHVVAISPSSLGSLLSHTPNLIQLDASYKSEHFTSDDGRYLGDLSPSPPPSPESCTPFLGKDLPRLRTLILDAARMDAYRSISRVDELN</sequence>
<protein>
    <submittedName>
        <fullName evidence="2">Uncharacterized protein</fullName>
    </submittedName>
</protein>
<name>A0A1Y2EWK6_9BASI</name>
<reference evidence="2 3" key="1">
    <citation type="submission" date="2016-07" db="EMBL/GenBank/DDBJ databases">
        <title>Pervasive Adenine N6-methylation of Active Genes in Fungi.</title>
        <authorList>
            <consortium name="DOE Joint Genome Institute"/>
            <person name="Mondo S.J."/>
            <person name="Dannebaum R.O."/>
            <person name="Kuo R.C."/>
            <person name="Labutti K."/>
            <person name="Haridas S."/>
            <person name="Kuo A."/>
            <person name="Salamov A."/>
            <person name="Ahrendt S.R."/>
            <person name="Lipzen A."/>
            <person name="Sullivan W."/>
            <person name="Andreopoulos W.B."/>
            <person name="Clum A."/>
            <person name="Lindquist E."/>
            <person name="Daum C."/>
            <person name="Ramamoorthy G.K."/>
            <person name="Gryganskyi A."/>
            <person name="Culley D."/>
            <person name="Magnuson J.K."/>
            <person name="James T.Y."/>
            <person name="O'Malley M.A."/>
            <person name="Stajich J.E."/>
            <person name="Spatafora J.W."/>
            <person name="Visel A."/>
            <person name="Grigoriev I.V."/>
        </authorList>
    </citation>
    <scope>NUCLEOTIDE SEQUENCE [LARGE SCALE GENOMIC DNA]</scope>
    <source>
        <strain evidence="2 3">62-1032</strain>
    </source>
</reference>
<proteinExistence type="predicted"/>
<feature type="region of interest" description="Disordered" evidence="1">
    <location>
        <begin position="115"/>
        <end position="134"/>
    </location>
</feature>
<keyword evidence="3" id="KW-1185">Reference proteome</keyword>
<evidence type="ECO:0000313" key="3">
    <source>
        <dbReference type="Proteomes" id="UP000193467"/>
    </source>
</evidence>
<organism evidence="2 3">
    <name type="scientific">Leucosporidium creatinivorum</name>
    <dbReference type="NCBI Taxonomy" id="106004"/>
    <lineage>
        <taxon>Eukaryota</taxon>
        <taxon>Fungi</taxon>
        <taxon>Dikarya</taxon>
        <taxon>Basidiomycota</taxon>
        <taxon>Pucciniomycotina</taxon>
        <taxon>Microbotryomycetes</taxon>
        <taxon>Leucosporidiales</taxon>
        <taxon>Leucosporidium</taxon>
    </lineage>
</organism>